<dbReference type="CDD" id="cd05233">
    <property type="entry name" value="SDR_c"/>
    <property type="match status" value="1"/>
</dbReference>
<dbReference type="OrthoDB" id="5173603at2"/>
<dbReference type="Gene3D" id="3.40.50.720">
    <property type="entry name" value="NAD(P)-binding Rossmann-like Domain"/>
    <property type="match status" value="1"/>
</dbReference>
<dbReference type="InterPro" id="IPR023985">
    <property type="entry name" value="SDR_subfam_1"/>
</dbReference>
<dbReference type="InterPro" id="IPR020904">
    <property type="entry name" value="Sc_DH/Rdtase_CS"/>
</dbReference>
<dbReference type="PRINTS" id="PR00081">
    <property type="entry name" value="GDHRDH"/>
</dbReference>
<evidence type="ECO:0000256" key="3">
    <source>
        <dbReference type="ARBA" id="ARBA00023027"/>
    </source>
</evidence>
<dbReference type="InterPro" id="IPR002347">
    <property type="entry name" value="SDR_fam"/>
</dbReference>
<protein>
    <submittedName>
        <fullName evidence="4">NAD(P)-dependent oxidoreductase</fullName>
    </submittedName>
</protein>
<dbReference type="Proteomes" id="UP000320095">
    <property type="component" value="Unassembled WGS sequence"/>
</dbReference>
<keyword evidence="5" id="KW-1185">Reference proteome</keyword>
<dbReference type="EMBL" id="RCZG01000008">
    <property type="protein sequence ID" value="TPG32488.1"/>
    <property type="molecule type" value="Genomic_DNA"/>
</dbReference>
<keyword evidence="2" id="KW-0560">Oxidoreductase</keyword>
<evidence type="ECO:0000256" key="1">
    <source>
        <dbReference type="ARBA" id="ARBA00006484"/>
    </source>
</evidence>
<comment type="caution">
    <text evidence="4">The sequence shown here is derived from an EMBL/GenBank/DDBJ whole genome shotgun (WGS) entry which is preliminary data.</text>
</comment>
<accession>A0A502E422</accession>
<proteinExistence type="inferred from homology"/>
<dbReference type="PANTHER" id="PTHR42760:SF133">
    <property type="entry name" value="3-OXOACYL-[ACYL-CARRIER-PROTEIN] REDUCTASE"/>
    <property type="match status" value="1"/>
</dbReference>
<dbReference type="SUPFAM" id="SSF51735">
    <property type="entry name" value="NAD(P)-binding Rossmann-fold domains"/>
    <property type="match status" value="1"/>
</dbReference>
<comment type="similarity">
    <text evidence="1">Belongs to the short-chain dehydrogenases/reductases (SDR) family.</text>
</comment>
<organism evidence="4 5">
    <name type="scientific">Mycolicibacterium hodleri</name>
    <dbReference type="NCBI Taxonomy" id="49897"/>
    <lineage>
        <taxon>Bacteria</taxon>
        <taxon>Bacillati</taxon>
        <taxon>Actinomycetota</taxon>
        <taxon>Actinomycetes</taxon>
        <taxon>Mycobacteriales</taxon>
        <taxon>Mycobacteriaceae</taxon>
        <taxon>Mycolicibacterium</taxon>
    </lineage>
</organism>
<evidence type="ECO:0000256" key="2">
    <source>
        <dbReference type="ARBA" id="ARBA00023002"/>
    </source>
</evidence>
<dbReference type="FunFam" id="3.40.50.720:FF:000084">
    <property type="entry name" value="Short-chain dehydrogenase reductase"/>
    <property type="match status" value="1"/>
</dbReference>
<keyword evidence="3" id="KW-0520">NAD</keyword>
<dbReference type="NCBIfam" id="TIGR03971">
    <property type="entry name" value="SDR_subfam_1"/>
    <property type="match status" value="1"/>
</dbReference>
<dbReference type="GO" id="GO:0016616">
    <property type="term" value="F:oxidoreductase activity, acting on the CH-OH group of donors, NAD or NADP as acceptor"/>
    <property type="evidence" value="ECO:0007669"/>
    <property type="project" value="TreeGrafter"/>
</dbReference>
<dbReference type="NCBIfam" id="NF009467">
    <property type="entry name" value="PRK12826.1-3"/>
    <property type="match status" value="1"/>
</dbReference>
<dbReference type="RefSeq" id="WP_140694454.1">
    <property type="nucleotide sequence ID" value="NZ_RCZG01000008.1"/>
</dbReference>
<dbReference type="PROSITE" id="PS00061">
    <property type="entry name" value="ADH_SHORT"/>
    <property type="match status" value="1"/>
</dbReference>
<gene>
    <name evidence="4" type="ORF">EAH80_19670</name>
</gene>
<dbReference type="PANTHER" id="PTHR42760">
    <property type="entry name" value="SHORT-CHAIN DEHYDROGENASES/REDUCTASES FAMILY MEMBER"/>
    <property type="match status" value="1"/>
</dbReference>
<evidence type="ECO:0000313" key="4">
    <source>
        <dbReference type="EMBL" id="TPG32488.1"/>
    </source>
</evidence>
<dbReference type="Pfam" id="PF13561">
    <property type="entry name" value="adh_short_C2"/>
    <property type="match status" value="1"/>
</dbReference>
<dbReference type="InterPro" id="IPR036291">
    <property type="entry name" value="NAD(P)-bd_dom_sf"/>
</dbReference>
<sequence>MGKLDGKVALITGGARGQGRSHAVRLAAEGAQIIICDIAEQVESVPYPLASQADLAETAKLVEDEGQRCVFMQVDVREPAQVRALVDRGVSVFGRIDIAVVNHGICIPGGWDTPDDQMIDTLDINLKGSFQVCRAVIPQLIQQGQGGSIVLTASMCGLVSSYGLLAYSMSKHGIVGMVKCLSAELGAHHIRVNSVCPGAVNTTMVVNDHMKKLFSGGASTDPEEALRFGMGTMSLLPDDWAESSDVSNAVAFLASDEARCVTGINMPVDLGAVNQPPGIPLPVAEMLSAAN</sequence>
<dbReference type="AlphaFoldDB" id="A0A502E422"/>
<evidence type="ECO:0000313" key="5">
    <source>
        <dbReference type="Proteomes" id="UP000320095"/>
    </source>
</evidence>
<name>A0A502E422_9MYCO</name>
<dbReference type="PRINTS" id="PR00080">
    <property type="entry name" value="SDRFAMILY"/>
</dbReference>
<reference evidence="4 5" key="1">
    <citation type="journal article" date="2019" name="Environ. Microbiol.">
        <title>Species interactions and distinct microbial communities in high Arctic permafrost affected cryosols are associated with the CH4 and CO2 gas fluxes.</title>
        <authorList>
            <person name="Altshuler I."/>
            <person name="Hamel J."/>
            <person name="Turney S."/>
            <person name="Magnuson E."/>
            <person name="Levesque R."/>
            <person name="Greer C."/>
            <person name="Whyte L.G."/>
        </authorList>
    </citation>
    <scope>NUCLEOTIDE SEQUENCE [LARGE SCALE GENOMIC DNA]</scope>
    <source>
        <strain evidence="4 5">S5.20</strain>
    </source>
</reference>